<dbReference type="EMBL" id="JALGCL010000002">
    <property type="protein sequence ID" value="MCJ0825962.1"/>
    <property type="molecule type" value="Genomic_DNA"/>
</dbReference>
<dbReference type="Proteomes" id="UP001165423">
    <property type="component" value="Unassembled WGS sequence"/>
</dbReference>
<gene>
    <name evidence="1" type="ORF">MQC88_08335</name>
</gene>
<reference evidence="1 2" key="1">
    <citation type="submission" date="2022-03" db="EMBL/GenBank/DDBJ databases">
        <title>Luteimonas soily sp. nov., a novel bacterium isolated from the soil.</title>
        <authorList>
            <person name="Zhang X."/>
        </authorList>
    </citation>
    <scope>NUCLEOTIDE SEQUENCE [LARGE SCALE GENOMIC DNA]</scope>
    <source>
        <strain evidence="1 2">50</strain>
    </source>
</reference>
<keyword evidence="2" id="KW-1185">Reference proteome</keyword>
<proteinExistence type="predicted"/>
<evidence type="ECO:0000313" key="2">
    <source>
        <dbReference type="Proteomes" id="UP001165423"/>
    </source>
</evidence>
<organism evidence="1 2">
    <name type="scientific">Cognatiluteimonas sedimenti</name>
    <dbReference type="NCBI Taxonomy" id="2927791"/>
    <lineage>
        <taxon>Bacteria</taxon>
        <taxon>Pseudomonadati</taxon>
        <taxon>Pseudomonadota</taxon>
        <taxon>Gammaproteobacteria</taxon>
        <taxon>Lysobacterales</taxon>
        <taxon>Lysobacteraceae</taxon>
        <taxon>Cognatiluteimonas</taxon>
    </lineage>
</organism>
<name>A0ABT0A4Q5_9GAMM</name>
<accession>A0ABT0A4Q5</accession>
<comment type="caution">
    <text evidence="1">The sequence shown here is derived from an EMBL/GenBank/DDBJ whole genome shotgun (WGS) entry which is preliminary data.</text>
</comment>
<dbReference type="RefSeq" id="WP_243320975.1">
    <property type="nucleotide sequence ID" value="NZ_JALGCL010000002.1"/>
</dbReference>
<sequence length="72" mass="8100">MSRDSFIAVDDAGNRYLIHIRRSYINDGDLSDPHKRIEGLPSFHTNGGSVNKIDDETYEIVATGTRVKVVHE</sequence>
<protein>
    <submittedName>
        <fullName evidence="1">Uncharacterized protein</fullName>
    </submittedName>
</protein>
<evidence type="ECO:0000313" key="1">
    <source>
        <dbReference type="EMBL" id="MCJ0825962.1"/>
    </source>
</evidence>